<dbReference type="GO" id="GO:0016887">
    <property type="term" value="F:ATP hydrolysis activity"/>
    <property type="evidence" value="ECO:0007669"/>
    <property type="project" value="InterPro"/>
</dbReference>
<evidence type="ECO:0000313" key="6">
    <source>
        <dbReference type="EMBL" id="SOY28046.1"/>
    </source>
</evidence>
<gene>
    <name evidence="6" type="primary">sbcC</name>
    <name evidence="6" type="ORF">AMURIS_00751</name>
</gene>
<dbReference type="GO" id="GO:0006302">
    <property type="term" value="P:double-strand break repair"/>
    <property type="evidence" value="ECO:0007669"/>
    <property type="project" value="InterPro"/>
</dbReference>
<proteinExistence type="inferred from homology"/>
<dbReference type="InterPro" id="IPR038729">
    <property type="entry name" value="Rad50/SbcC_AAA"/>
</dbReference>
<name>A0A2K4ZC61_9FIRM</name>
<dbReference type="OrthoDB" id="9795626at2"/>
<dbReference type="InterPro" id="IPR027417">
    <property type="entry name" value="P-loop_NTPase"/>
</dbReference>
<evidence type="ECO:0000256" key="4">
    <source>
        <dbReference type="SAM" id="Coils"/>
    </source>
</evidence>
<feature type="domain" description="Rad50/SbcC-type AAA" evidence="5">
    <location>
        <begin position="5"/>
        <end position="214"/>
    </location>
</feature>
<keyword evidence="4" id="KW-0175">Coiled coil</keyword>
<protein>
    <recommendedName>
        <fullName evidence="3">Nuclease SbcCD subunit C</fullName>
    </recommendedName>
</protein>
<keyword evidence="7" id="KW-1185">Reference proteome</keyword>
<feature type="coiled-coil region" evidence="4">
    <location>
        <begin position="814"/>
        <end position="852"/>
    </location>
</feature>
<dbReference type="Proteomes" id="UP000236311">
    <property type="component" value="Unassembled WGS sequence"/>
</dbReference>
<evidence type="ECO:0000256" key="2">
    <source>
        <dbReference type="ARBA" id="ARBA00011322"/>
    </source>
</evidence>
<feature type="coiled-coil region" evidence="4">
    <location>
        <begin position="244"/>
        <end position="309"/>
    </location>
</feature>
<feature type="coiled-coil region" evidence="4">
    <location>
        <begin position="894"/>
        <end position="931"/>
    </location>
</feature>
<feature type="coiled-coil region" evidence="4">
    <location>
        <begin position="706"/>
        <end position="740"/>
    </location>
</feature>
<accession>A0A2K4ZC61</accession>
<feature type="coiled-coil region" evidence="4">
    <location>
        <begin position="1149"/>
        <end position="1183"/>
    </location>
</feature>
<dbReference type="Gene3D" id="3.40.50.300">
    <property type="entry name" value="P-loop containing nucleotide triphosphate hydrolases"/>
    <property type="match status" value="2"/>
</dbReference>
<dbReference type="SUPFAM" id="SSF52540">
    <property type="entry name" value="P-loop containing nucleoside triphosphate hydrolases"/>
    <property type="match status" value="2"/>
</dbReference>
<evidence type="ECO:0000256" key="1">
    <source>
        <dbReference type="ARBA" id="ARBA00006930"/>
    </source>
</evidence>
<evidence type="ECO:0000313" key="7">
    <source>
        <dbReference type="Proteomes" id="UP000236311"/>
    </source>
</evidence>
<feature type="coiled-coil region" evidence="4">
    <location>
        <begin position="502"/>
        <end position="577"/>
    </location>
</feature>
<organism evidence="6 7">
    <name type="scientific">Acetatifactor muris</name>
    <dbReference type="NCBI Taxonomy" id="879566"/>
    <lineage>
        <taxon>Bacteria</taxon>
        <taxon>Bacillati</taxon>
        <taxon>Bacillota</taxon>
        <taxon>Clostridia</taxon>
        <taxon>Lachnospirales</taxon>
        <taxon>Lachnospiraceae</taxon>
        <taxon>Acetatifactor</taxon>
    </lineage>
</organism>
<dbReference type="Pfam" id="PF13476">
    <property type="entry name" value="AAA_23"/>
    <property type="match status" value="1"/>
</dbReference>
<evidence type="ECO:0000259" key="5">
    <source>
        <dbReference type="Pfam" id="PF13476"/>
    </source>
</evidence>
<reference evidence="6 7" key="1">
    <citation type="submission" date="2018-01" db="EMBL/GenBank/DDBJ databases">
        <authorList>
            <person name="Gaut B.S."/>
            <person name="Morton B.R."/>
            <person name="Clegg M.T."/>
            <person name="Duvall M.R."/>
        </authorList>
    </citation>
    <scope>NUCLEOTIDE SEQUENCE [LARGE SCALE GENOMIC DNA]</scope>
    <source>
        <strain evidence="6">GP69</strain>
    </source>
</reference>
<dbReference type="EMBL" id="OFSM01000003">
    <property type="protein sequence ID" value="SOY28046.1"/>
    <property type="molecule type" value="Genomic_DNA"/>
</dbReference>
<evidence type="ECO:0000256" key="3">
    <source>
        <dbReference type="ARBA" id="ARBA00013368"/>
    </source>
</evidence>
<feature type="coiled-coil region" evidence="4">
    <location>
        <begin position="343"/>
        <end position="460"/>
    </location>
</feature>
<comment type="similarity">
    <text evidence="1">Belongs to the SMC family. SbcC subfamily.</text>
</comment>
<feature type="coiled-coil region" evidence="4">
    <location>
        <begin position="983"/>
        <end position="1017"/>
    </location>
</feature>
<sequence>MKPVKLTISAFGPYADKTEIDFARFGGQGLYLITGDTGSGKTTVFDAIAFALYGEASGDVRKSDMFRSKYAGDEVPTFVEFTFIYHEKQYTVRRNPEYPRPKGRGTGFTIQKADATLTYPDDTSPVTKTKEVTRAVTELIGLDRRQFTQIAMIAQGDFQKLLLAGTEERGNIFRQIFNTGLYQRVQDQLKAAERLQWREYEELKRSMNQYMDNIVCEDMEGMRSAVKLKEWKGEKSDGRISEAMELLTELCREEEAELAEMNAQLEVLEGKVQEEDRLIGNLRHVREQRKALEENQKRQEALQSELRGKEAFYENAKKEGSQCTLLEMQIQEAGKQRELFDRVEERQRHRQEIENEILAEKEKADGLCQQKQVLEEALKKEQETFASLAAAGEEKERLENKRSNIIRQKEILCQQKEGLMQEAERQQKLEKEVEECERQAEELKLSAAGVRKKAEALNDRDSRLSLTEDIQERLKKQRGVLEQSVRERDSIRKKGAGTEDALKTLTERAEVLVQEREQRLKEREALKNVNEELIQCRHIVEETQKRVQVFRQQAGELEAFEETMNVLEKDCGEIRVQTEAGQRQRDLWQEEWEQIKEADTSLLILEQRQQIWDGAEKMWRKLSGEAARWEVRREKLLAVQEEYRQASEEKAEQGEICRKLEQQFLDAQAGVLAGTLKEGEACPVCGSVHHPSPAHIPETAPDKEVLENCKKQLSMAEARAERLSEKAGHLGEQLREQTEQMESGLLELAEQLKLPGIPVTGLEKGEEKGQIREWMLGKILQAEKVLETEKDRLALSRQKAEQACRRKKELDTLLADAGKKQKEEETELQQKLQELNAAKGRREEKRRQWQETCMGLDFPEGMPDDVKKMSDYLQEQLCRNRERLKQAEAGAERLKKLECADADAEEERIRLEREITEKKEHAAKLKGMEETAEKQLSGEQEKAAEILETAISMSGLAQEKEAPGLLELADKCLKELEICAGCLRKEIRYREQLKEEASQEEEALSQIKELMNRQEKSLEGVKSTRTEKAKQLLESVRGLCSEGDVAFREEAMSLIPGENESRLLNLGILAEEWLEHELTELEEQCAHNQADLLKRQKLQEEMPEKEDQIRRYGEELQKAQLLLTRKITESEGLNKEIAGLREQLGTGTKESAEEKIAALQSRKTELEAALRTAEQEFTDCRTRSERLAAAVDTLKKQLEGLGEADMAGEEEVLARKEGWQREKRALSDRRDVKNSALFQNRDILRKVGARQEEIDTVEKKYIWIRALSDTANGMLNGKQKIELETYIQMTYFDRMIRRANLRLLTMTGGQYELKREEGGTLNRKAGLELSVIDHYNATERSVKTLSGGETFQASLSLALGLADEIQSYAGGIRMDSLFVDEGFGSLDEAALAQAMEALTLLTEGNRLVGIISHVPELKERIENKILVTKTRTENGISSVVKVVEAG</sequence>
<comment type="subunit">
    <text evidence="2">Heterodimer of SbcC and SbcD.</text>
</comment>
<dbReference type="PANTHER" id="PTHR32114:SF2">
    <property type="entry name" value="ABC TRANSPORTER ABCH.3"/>
    <property type="match status" value="1"/>
</dbReference>
<dbReference type="RefSeq" id="WP_103238153.1">
    <property type="nucleotide sequence ID" value="NZ_JANJZD010000003.1"/>
</dbReference>
<dbReference type="Pfam" id="PF13558">
    <property type="entry name" value="SbcC_Walker_B"/>
    <property type="match status" value="1"/>
</dbReference>
<dbReference type="PANTHER" id="PTHR32114">
    <property type="entry name" value="ABC TRANSPORTER ABCH.3"/>
    <property type="match status" value="1"/>
</dbReference>